<sequence>MRQGLGLHRAMGGFGQGRQDLAGGQVASEFAHDCFGLAAADIAHNRHHGIAAGEILLVEAVQVGWGDAADGLLAGAGRIAVGMGGIHLPGVGYRGEEIGLGAVLLEGFHRTVLLAFEHGRIEAGLNQHIAHQAEGRVEDIRLGEAAQTHAGSVGGVVAGKAHGQIAHALEQGFFAQAFGAGIGQAGGEIGHADFVGAVAAAAGIEGYVDIDNWVFMPLHQQHFGALGGLPALNRNILGQRGGGQQAGQQQGAEQGFHGDSLLNWDTVWAALKRVLSGSLKWEPEGYLKHIPPCFR</sequence>
<reference evidence="1 2" key="1">
    <citation type="submission" date="2009-01" db="EMBL/GenBank/DDBJ databases">
        <authorList>
            <person name="Fulton L."/>
            <person name="Clifton S."/>
            <person name="Chinwalla A.T."/>
            <person name="Mitreva M."/>
            <person name="Sodergren E."/>
            <person name="Weinstock G."/>
            <person name="Clifton S."/>
            <person name="Dooling D.J."/>
            <person name="Fulton B."/>
            <person name="Minx P."/>
            <person name="Pepin K.H."/>
            <person name="Johnson M."/>
            <person name="Bhonagiri V."/>
            <person name="Nash W.E."/>
            <person name="Mardis E.R."/>
            <person name="Wilson R.K."/>
        </authorList>
    </citation>
    <scope>NUCLEOTIDE SEQUENCE [LARGE SCALE GENOMIC DNA]</scope>
    <source>
        <strain evidence="1 2">ATCC 23834</strain>
    </source>
</reference>
<evidence type="ECO:0000313" key="1">
    <source>
        <dbReference type="EMBL" id="EEG22987.1"/>
    </source>
</evidence>
<dbReference type="HOGENOM" id="CLU_942450_0_0_4"/>
<gene>
    <name evidence="1" type="ORF">EIKCOROL_02394</name>
</gene>
<protein>
    <submittedName>
        <fullName evidence="1">Uncharacterized protein</fullName>
    </submittedName>
</protein>
<proteinExistence type="predicted"/>
<dbReference type="EMBL" id="ACEA01000052">
    <property type="protein sequence ID" value="EEG22987.1"/>
    <property type="molecule type" value="Genomic_DNA"/>
</dbReference>
<accession>C0DYD0</accession>
<name>C0DYD0_EIKCO</name>
<organism evidence="1 2">
    <name type="scientific">Eikenella corrodens ATCC 23834</name>
    <dbReference type="NCBI Taxonomy" id="546274"/>
    <lineage>
        <taxon>Bacteria</taxon>
        <taxon>Pseudomonadati</taxon>
        <taxon>Pseudomonadota</taxon>
        <taxon>Betaproteobacteria</taxon>
        <taxon>Neisseriales</taxon>
        <taxon>Neisseriaceae</taxon>
        <taxon>Eikenella</taxon>
    </lineage>
</organism>
<dbReference type="AlphaFoldDB" id="C0DYD0"/>
<comment type="caution">
    <text evidence="1">The sequence shown here is derived from an EMBL/GenBank/DDBJ whole genome shotgun (WGS) entry which is preliminary data.</text>
</comment>
<evidence type="ECO:0000313" key="2">
    <source>
        <dbReference type="Proteomes" id="UP000005837"/>
    </source>
</evidence>
<dbReference type="Proteomes" id="UP000005837">
    <property type="component" value="Unassembled WGS sequence"/>
</dbReference>